<comment type="caution">
    <text evidence="4">The sequence shown here is derived from an EMBL/GenBank/DDBJ whole genome shotgun (WGS) entry which is preliminary data.</text>
</comment>
<evidence type="ECO:0000313" key="4">
    <source>
        <dbReference type="EMBL" id="MBV7274794.1"/>
    </source>
</evidence>
<sequence length="232" mass="25407">MNGEALGVIETVGMAAAIEAADSCVKSANVELIGYELTKGSGLVTIKIQGNVGAVKAAIEAAKASATRVNKVYATLIIPRPAANLESIIESDSTVGINNEKSEVVESNKEALEEDTDQLDSSNRDESDEEFQEKREDLVCDGSTSTNPVEDKELGEEVNKEDVDEEEFNEDKENSYEEEELQDENEDDSQKEEDSLNGQESDDVCNICHDPACPRKKGQPKTLCIHYKTTRR</sequence>
<dbReference type="Pfam" id="PF00936">
    <property type="entry name" value="BMC"/>
    <property type="match status" value="1"/>
</dbReference>
<feature type="domain" description="BMC" evidence="3">
    <location>
        <begin position="5"/>
        <end position="90"/>
    </location>
</feature>
<evidence type="ECO:0000259" key="3">
    <source>
        <dbReference type="PROSITE" id="PS51930"/>
    </source>
</evidence>
<evidence type="ECO:0000256" key="1">
    <source>
        <dbReference type="PROSITE-ProRule" id="PRU01278"/>
    </source>
</evidence>
<gene>
    <name evidence="4" type="ORF">I6U48_18010</name>
</gene>
<feature type="region of interest" description="Disordered" evidence="2">
    <location>
        <begin position="99"/>
        <end position="220"/>
    </location>
</feature>
<proteinExistence type="inferred from homology"/>
<name>A0A949TKZ5_9CLOT</name>
<dbReference type="EMBL" id="JAEEGC010000098">
    <property type="protein sequence ID" value="MBV7274794.1"/>
    <property type="molecule type" value="Genomic_DNA"/>
</dbReference>
<dbReference type="PANTHER" id="PTHR33941">
    <property type="entry name" value="PROPANEDIOL UTILIZATION PROTEIN PDUA"/>
    <property type="match status" value="1"/>
</dbReference>
<organism evidence="4 5">
    <name type="scientific">Clostridium thailandense</name>
    <dbReference type="NCBI Taxonomy" id="2794346"/>
    <lineage>
        <taxon>Bacteria</taxon>
        <taxon>Bacillati</taxon>
        <taxon>Bacillota</taxon>
        <taxon>Clostridia</taxon>
        <taxon>Eubacteriales</taxon>
        <taxon>Clostridiaceae</taxon>
        <taxon>Clostridium</taxon>
    </lineage>
</organism>
<evidence type="ECO:0000256" key="2">
    <source>
        <dbReference type="SAM" id="MobiDB-lite"/>
    </source>
</evidence>
<evidence type="ECO:0000313" key="5">
    <source>
        <dbReference type="Proteomes" id="UP000694308"/>
    </source>
</evidence>
<dbReference type="RefSeq" id="WP_218321853.1">
    <property type="nucleotide sequence ID" value="NZ_JAEEGC010000098.1"/>
</dbReference>
<feature type="compositionally biased region" description="Basic and acidic residues" evidence="2">
    <location>
        <begin position="149"/>
        <end position="161"/>
    </location>
</feature>
<feature type="compositionally biased region" description="Acidic residues" evidence="2">
    <location>
        <begin position="162"/>
        <end position="191"/>
    </location>
</feature>
<dbReference type="AlphaFoldDB" id="A0A949TKZ5"/>
<dbReference type="InterPro" id="IPR000249">
    <property type="entry name" value="BMC_dom"/>
</dbReference>
<dbReference type="CDD" id="cd07045">
    <property type="entry name" value="BMC_CcmK_like"/>
    <property type="match status" value="1"/>
</dbReference>
<comment type="similarity">
    <text evidence="1">Belongs to the bacterial microcompartments protein family.</text>
</comment>
<dbReference type="SMART" id="SM00877">
    <property type="entry name" value="BMC"/>
    <property type="match status" value="1"/>
</dbReference>
<dbReference type="InterPro" id="IPR050575">
    <property type="entry name" value="BMC_shell"/>
</dbReference>
<reference evidence="4" key="1">
    <citation type="submission" date="2020-12" db="EMBL/GenBank/DDBJ databases">
        <title>Clostridium thailandense sp. nov., a novel acetogenic bacterium isolated from peat land soil in Thailand.</title>
        <authorList>
            <person name="Chaikitkaew S."/>
            <person name="Birkeland N.K."/>
        </authorList>
    </citation>
    <scope>NUCLEOTIDE SEQUENCE</scope>
    <source>
        <strain evidence="4">PL3</strain>
    </source>
</reference>
<dbReference type="InterPro" id="IPR044872">
    <property type="entry name" value="CcmK/CsoS1_BMC"/>
</dbReference>
<dbReference type="PROSITE" id="PS51930">
    <property type="entry name" value="BMC_2"/>
    <property type="match status" value="1"/>
</dbReference>
<dbReference type="GO" id="GO:0031469">
    <property type="term" value="C:bacterial microcompartment"/>
    <property type="evidence" value="ECO:0007669"/>
    <property type="project" value="UniProtKB-UniRule"/>
</dbReference>
<dbReference type="Proteomes" id="UP000694308">
    <property type="component" value="Unassembled WGS sequence"/>
</dbReference>
<feature type="compositionally biased region" description="Basic and acidic residues" evidence="2">
    <location>
        <begin position="100"/>
        <end position="111"/>
    </location>
</feature>
<accession>A0A949TKZ5</accession>
<dbReference type="PANTHER" id="PTHR33941:SF11">
    <property type="entry name" value="BACTERIAL MICROCOMPARTMENT SHELL PROTEIN PDUJ"/>
    <property type="match status" value="1"/>
</dbReference>
<keyword evidence="5" id="KW-1185">Reference proteome</keyword>
<protein>
    <submittedName>
        <fullName evidence="4">BMC domain-containing protein</fullName>
    </submittedName>
</protein>